<keyword evidence="2" id="KW-1185">Reference proteome</keyword>
<protein>
    <submittedName>
        <fullName evidence="3">Peptidase M16 C-terminal domain-containing protein</fullName>
    </submittedName>
</protein>
<organism evidence="2 3">
    <name type="scientific">Ditylenchus dipsaci</name>
    <dbReference type="NCBI Taxonomy" id="166011"/>
    <lineage>
        <taxon>Eukaryota</taxon>
        <taxon>Metazoa</taxon>
        <taxon>Ecdysozoa</taxon>
        <taxon>Nematoda</taxon>
        <taxon>Chromadorea</taxon>
        <taxon>Rhabditida</taxon>
        <taxon>Tylenchina</taxon>
        <taxon>Tylenchomorpha</taxon>
        <taxon>Sphaerularioidea</taxon>
        <taxon>Anguinidae</taxon>
        <taxon>Anguininae</taxon>
        <taxon>Ditylenchus</taxon>
    </lineage>
</organism>
<dbReference type="Pfam" id="PF05193">
    <property type="entry name" value="Peptidase_M16_C"/>
    <property type="match status" value="1"/>
</dbReference>
<feature type="domain" description="Peptidase M16 C-terminal" evidence="1">
    <location>
        <begin position="159"/>
        <end position="319"/>
    </location>
</feature>
<accession>A0A915E0X8</accession>
<dbReference type="FunFam" id="3.30.830.10:FF:000039">
    <property type="entry name" value="Ubiquinol-cytochrome c reductase core subunit 2"/>
    <property type="match status" value="1"/>
</dbReference>
<dbReference type="InterPro" id="IPR007863">
    <property type="entry name" value="Peptidase_M16_C"/>
</dbReference>
<dbReference type="InterPro" id="IPR050361">
    <property type="entry name" value="MPP/UQCRC_Complex"/>
</dbReference>
<dbReference type="PANTHER" id="PTHR11851:SF226">
    <property type="entry name" value="CYTOCHROME B-C1 COMPLEX SUBUNIT 2, MITOCHONDRIAL"/>
    <property type="match status" value="1"/>
</dbReference>
<dbReference type="Proteomes" id="UP000887574">
    <property type="component" value="Unplaced"/>
</dbReference>
<proteinExistence type="predicted"/>
<dbReference type="GO" id="GO:0046872">
    <property type="term" value="F:metal ion binding"/>
    <property type="evidence" value="ECO:0007669"/>
    <property type="project" value="InterPro"/>
</dbReference>
<evidence type="ECO:0000313" key="2">
    <source>
        <dbReference type="Proteomes" id="UP000887574"/>
    </source>
</evidence>
<name>A0A915E0X8_9BILA</name>
<sequence length="395" mass="41475">MLSRNVARTFSSAAAARSASSGAPASVDLHGAVSQLVFAYPAGSRYQQVDEEGLVHTLRNCVGLMAVARSHADKALELLTEFNAPVCQVWDLIEVKKTLADDLQQQTPMDVVVELLHKAAYRNGPLANSVVSPEYAVGQVKISQLYSYMDAKLPLSSAVLVGVNVDHAVLLDYVSKLGIKAGHSAKEAEPSKYYGGEVRQSSKGTDAHVAIAGQGAPLSDVKAVAVQSVLSYIIGTGPNVKYPNSPGLGPVAKNVLQLANRNPVAVNALNISHSDSGLVGVYLVANGSHIGPYIKAAISGLKELASSGPNEETLNMAKKLAEVTTHLNSEDTAQLAADQAAQILASGDSVSPSDFVKSLQSVTVEDIKKAASRLTSKLSIASFGKIHQVPYIDEL</sequence>
<dbReference type="SUPFAM" id="SSF63411">
    <property type="entry name" value="LuxS/MPP-like metallohydrolase"/>
    <property type="match status" value="2"/>
</dbReference>
<evidence type="ECO:0000313" key="3">
    <source>
        <dbReference type="WBParaSite" id="jg25522"/>
    </source>
</evidence>
<reference evidence="3" key="1">
    <citation type="submission" date="2022-11" db="UniProtKB">
        <authorList>
            <consortium name="WormBaseParasite"/>
        </authorList>
    </citation>
    <scope>IDENTIFICATION</scope>
</reference>
<dbReference type="PANTHER" id="PTHR11851">
    <property type="entry name" value="METALLOPROTEASE"/>
    <property type="match status" value="1"/>
</dbReference>
<dbReference type="InterPro" id="IPR011249">
    <property type="entry name" value="Metalloenz_LuxS/M16"/>
</dbReference>
<evidence type="ECO:0000259" key="1">
    <source>
        <dbReference type="Pfam" id="PF05193"/>
    </source>
</evidence>
<dbReference type="Gene3D" id="3.30.830.10">
    <property type="entry name" value="Metalloenzyme, LuxS/M16 peptidase-like"/>
    <property type="match status" value="2"/>
</dbReference>
<dbReference type="GO" id="GO:0005739">
    <property type="term" value="C:mitochondrion"/>
    <property type="evidence" value="ECO:0007669"/>
    <property type="project" value="TreeGrafter"/>
</dbReference>
<dbReference type="WBParaSite" id="jg25522">
    <property type="protein sequence ID" value="jg25522"/>
    <property type="gene ID" value="jg25522"/>
</dbReference>
<dbReference type="AlphaFoldDB" id="A0A915E0X8"/>